<keyword evidence="3 7" id="KW-0641">Proline biosynthesis</keyword>
<sequence>MSADLAQLVTLIAQRARAASLVLATTPTTRKDAALLRLAELLPAASAELLAANAKDLAAAEANGLAKHEIERLTLTPAKLDHLAESVRQVAALPDPVGTVLEDWTRPNGIHIRKRRVPIGVIGIIYEARPNVTIDCAILCLKSGNAAILRGGKEIFNTNTAFAALITQALADTGLPADAVQLIPTTDRAALNTLLKLDTLIHCIIPRGGESLIRFVAQNSTIPVIKHYTGVCFVYVDKAADLTMAENILINSKTQRPGVCNTAEQLLVHADIAATALPRLASALAAKGVQLRCDPASLAILQSAASSSQLSALKSQLSAASAADYTAEFLDLILAVRVVPSIDEAIATINRDSSGHTESIITADAEAAARFQLAIDSAVVAWNASTRFNDGFEFGFGAEIGISTDRLHARGPMGLNELCSYKYVIDGTGQVRA</sequence>
<comment type="caution">
    <text evidence="9">The sequence shown here is derived from an EMBL/GenBank/DDBJ whole genome shotgun (WGS) entry which is preliminary data.</text>
</comment>
<dbReference type="InterPro" id="IPR016161">
    <property type="entry name" value="Ald_DH/histidinol_DH"/>
</dbReference>
<dbReference type="InterPro" id="IPR000965">
    <property type="entry name" value="GPR_dom"/>
</dbReference>
<evidence type="ECO:0000256" key="3">
    <source>
        <dbReference type="ARBA" id="ARBA00022650"/>
    </source>
</evidence>
<dbReference type="EMBL" id="VMBG01000001">
    <property type="protein sequence ID" value="TSJ79193.1"/>
    <property type="molecule type" value="Genomic_DNA"/>
</dbReference>
<keyword evidence="5 7" id="KW-0560">Oxidoreductase</keyword>
<dbReference type="FunFam" id="3.40.309.10:FF:000006">
    <property type="entry name" value="Gamma-glutamyl phosphate reductase"/>
    <property type="match status" value="1"/>
</dbReference>
<dbReference type="GO" id="GO:0055129">
    <property type="term" value="P:L-proline biosynthetic process"/>
    <property type="evidence" value="ECO:0007669"/>
    <property type="project" value="UniProtKB-UniRule"/>
</dbReference>
<dbReference type="Proteomes" id="UP000315648">
    <property type="component" value="Unassembled WGS sequence"/>
</dbReference>
<keyword evidence="4 7" id="KW-0521">NADP</keyword>
<dbReference type="InterPro" id="IPR016163">
    <property type="entry name" value="Ald_DH_C"/>
</dbReference>
<dbReference type="PIRSF" id="PIRSF000151">
    <property type="entry name" value="GPR"/>
    <property type="match status" value="1"/>
</dbReference>
<dbReference type="NCBIfam" id="TIGR00407">
    <property type="entry name" value="proA"/>
    <property type="match status" value="1"/>
</dbReference>
<evidence type="ECO:0000256" key="7">
    <source>
        <dbReference type="HAMAP-Rule" id="MF_00412"/>
    </source>
</evidence>
<protein>
    <recommendedName>
        <fullName evidence="7">Gamma-glutamyl phosphate reductase</fullName>
        <shortName evidence="7">GPR</shortName>
        <ecNumber evidence="7">1.2.1.41</ecNumber>
    </recommendedName>
    <alternativeName>
        <fullName evidence="7">Glutamate-5-semialdehyde dehydrogenase</fullName>
    </alternativeName>
    <alternativeName>
        <fullName evidence="7">Glutamyl-gamma-semialdehyde dehydrogenase</fullName>
        <shortName evidence="7">GSA dehydrogenase</shortName>
    </alternativeName>
</protein>
<evidence type="ECO:0000256" key="6">
    <source>
        <dbReference type="ARBA" id="ARBA00049024"/>
    </source>
</evidence>
<comment type="subcellular location">
    <subcellularLocation>
        <location evidence="7">Cytoplasm</location>
    </subcellularLocation>
</comment>
<dbReference type="GO" id="GO:0005737">
    <property type="term" value="C:cytoplasm"/>
    <property type="evidence" value="ECO:0007669"/>
    <property type="project" value="UniProtKB-SubCell"/>
</dbReference>
<dbReference type="CDD" id="cd07079">
    <property type="entry name" value="ALDH_F18-19_ProA-GPR"/>
    <property type="match status" value="1"/>
</dbReference>
<dbReference type="GO" id="GO:0004350">
    <property type="term" value="F:glutamate-5-semialdehyde dehydrogenase activity"/>
    <property type="evidence" value="ECO:0007669"/>
    <property type="project" value="UniProtKB-UniRule"/>
</dbReference>
<proteinExistence type="inferred from homology"/>
<reference evidence="9 10" key="1">
    <citation type="submission" date="2019-07" db="EMBL/GenBank/DDBJ databases">
        <title>Description of 53C-WASEF.</title>
        <authorList>
            <person name="Pitt A."/>
            <person name="Hahn M.W."/>
        </authorList>
    </citation>
    <scope>NUCLEOTIDE SEQUENCE [LARGE SCALE GENOMIC DNA]</scope>
    <source>
        <strain evidence="9 10">53C-WASEF</strain>
    </source>
</reference>
<dbReference type="OrthoDB" id="9809970at2"/>
<dbReference type="Gene3D" id="3.40.605.10">
    <property type="entry name" value="Aldehyde Dehydrogenase, Chain A, domain 1"/>
    <property type="match status" value="1"/>
</dbReference>
<keyword evidence="7" id="KW-0963">Cytoplasm</keyword>
<dbReference type="RefSeq" id="WP_144229536.1">
    <property type="nucleotide sequence ID" value="NZ_CBCRVV010000018.1"/>
</dbReference>
<evidence type="ECO:0000256" key="2">
    <source>
        <dbReference type="ARBA" id="ARBA00022605"/>
    </source>
</evidence>
<dbReference type="UniPathway" id="UPA00098">
    <property type="reaction ID" value="UER00360"/>
</dbReference>
<dbReference type="PANTHER" id="PTHR11063:SF8">
    <property type="entry name" value="DELTA-1-PYRROLINE-5-CARBOXYLATE SYNTHASE"/>
    <property type="match status" value="1"/>
</dbReference>
<comment type="similarity">
    <text evidence="7">Belongs to the gamma-glutamyl phosphate reductase family.</text>
</comment>
<evidence type="ECO:0000313" key="9">
    <source>
        <dbReference type="EMBL" id="TSJ79193.1"/>
    </source>
</evidence>
<organism evidence="9 10">
    <name type="scientific">Rariglobus hedericola</name>
    <dbReference type="NCBI Taxonomy" id="2597822"/>
    <lineage>
        <taxon>Bacteria</taxon>
        <taxon>Pseudomonadati</taxon>
        <taxon>Verrucomicrobiota</taxon>
        <taxon>Opitutia</taxon>
        <taxon>Opitutales</taxon>
        <taxon>Opitutaceae</taxon>
        <taxon>Rariglobus</taxon>
    </lineage>
</organism>
<gene>
    <name evidence="7" type="primary">proA</name>
    <name evidence="9" type="ORF">FPL22_07840</name>
</gene>
<evidence type="ECO:0000259" key="8">
    <source>
        <dbReference type="Pfam" id="PF00171"/>
    </source>
</evidence>
<dbReference type="AlphaFoldDB" id="A0A556QRE0"/>
<dbReference type="Pfam" id="PF00171">
    <property type="entry name" value="Aldedh"/>
    <property type="match status" value="1"/>
</dbReference>
<evidence type="ECO:0000313" key="10">
    <source>
        <dbReference type="Proteomes" id="UP000315648"/>
    </source>
</evidence>
<dbReference type="GO" id="GO:0050661">
    <property type="term" value="F:NADP binding"/>
    <property type="evidence" value="ECO:0007669"/>
    <property type="project" value="InterPro"/>
</dbReference>
<evidence type="ECO:0000256" key="4">
    <source>
        <dbReference type="ARBA" id="ARBA00022857"/>
    </source>
</evidence>
<evidence type="ECO:0000256" key="5">
    <source>
        <dbReference type="ARBA" id="ARBA00023002"/>
    </source>
</evidence>
<dbReference type="NCBIfam" id="NF001221">
    <property type="entry name" value="PRK00197.1"/>
    <property type="match status" value="1"/>
</dbReference>
<dbReference type="PANTHER" id="PTHR11063">
    <property type="entry name" value="GLUTAMATE SEMIALDEHYDE DEHYDROGENASE"/>
    <property type="match status" value="1"/>
</dbReference>
<feature type="domain" description="Aldehyde dehydrogenase" evidence="8">
    <location>
        <begin position="9"/>
        <end position="290"/>
    </location>
</feature>
<comment type="pathway">
    <text evidence="1 7">Amino-acid biosynthesis; L-proline biosynthesis; L-glutamate 5-semialdehyde from L-glutamate: step 2/2.</text>
</comment>
<dbReference type="InterPro" id="IPR016162">
    <property type="entry name" value="Ald_DH_N"/>
</dbReference>
<accession>A0A556QRE0</accession>
<keyword evidence="10" id="KW-1185">Reference proteome</keyword>
<comment type="function">
    <text evidence="7">Catalyzes the NADPH-dependent reduction of L-glutamate 5-phosphate into L-glutamate 5-semialdehyde and phosphate. The product spontaneously undergoes cyclization to form 1-pyrroline-5-carboxylate.</text>
</comment>
<comment type="catalytic activity">
    <reaction evidence="6 7">
        <text>L-glutamate 5-semialdehyde + phosphate + NADP(+) = L-glutamyl 5-phosphate + NADPH + H(+)</text>
        <dbReference type="Rhea" id="RHEA:19541"/>
        <dbReference type="ChEBI" id="CHEBI:15378"/>
        <dbReference type="ChEBI" id="CHEBI:43474"/>
        <dbReference type="ChEBI" id="CHEBI:57783"/>
        <dbReference type="ChEBI" id="CHEBI:58066"/>
        <dbReference type="ChEBI" id="CHEBI:58274"/>
        <dbReference type="ChEBI" id="CHEBI:58349"/>
        <dbReference type="EC" id="1.2.1.41"/>
    </reaction>
</comment>
<dbReference type="HAMAP" id="MF_00412">
    <property type="entry name" value="ProA"/>
    <property type="match status" value="1"/>
</dbReference>
<dbReference type="EC" id="1.2.1.41" evidence="7"/>
<evidence type="ECO:0000256" key="1">
    <source>
        <dbReference type="ARBA" id="ARBA00004985"/>
    </source>
</evidence>
<dbReference type="InterPro" id="IPR015590">
    <property type="entry name" value="Aldehyde_DH_dom"/>
</dbReference>
<keyword evidence="2 7" id="KW-0028">Amino-acid biosynthesis</keyword>
<name>A0A556QRE0_9BACT</name>
<dbReference type="InterPro" id="IPR012134">
    <property type="entry name" value="Glu-5-SA_DH"/>
</dbReference>
<dbReference type="SUPFAM" id="SSF53720">
    <property type="entry name" value="ALDH-like"/>
    <property type="match status" value="1"/>
</dbReference>
<dbReference type="Gene3D" id="3.40.309.10">
    <property type="entry name" value="Aldehyde Dehydrogenase, Chain A, domain 2"/>
    <property type="match status" value="1"/>
</dbReference>